<evidence type="ECO:0000256" key="3">
    <source>
        <dbReference type="ARBA" id="ARBA00022833"/>
    </source>
</evidence>
<accession>A0A8S3ZYT5</accession>
<feature type="domain" description="CMP/dCMP-type deaminase" evidence="4">
    <location>
        <begin position="6"/>
        <end position="131"/>
    </location>
</feature>
<dbReference type="GO" id="GO:0052717">
    <property type="term" value="F:tRNA-specific adenosine-34 deaminase activity"/>
    <property type="evidence" value="ECO:0007669"/>
    <property type="project" value="UniProtKB-EC"/>
</dbReference>
<dbReference type="OrthoDB" id="408702at2759"/>
<evidence type="ECO:0000313" key="5">
    <source>
        <dbReference type="EMBL" id="CAG5133180.1"/>
    </source>
</evidence>
<dbReference type="Proteomes" id="UP000678393">
    <property type="component" value="Unassembled WGS sequence"/>
</dbReference>
<sequence length="193" mass="20612">MNEAESIFIKWMNQALAIAEEALKAQEVPVGCVIVYQENIIGTGGNKVNKTKNATRHAEVIAIEEVREFCLAEGLDEKDVFGSSTLFVTVEPCLMCAGALRQIGLPLVVYGCANDRFGGCGSILNVARDKAISSSIGPCFDVVSGVLAEQAVTLLKTFYKGENPNAPDSKRKVKDTEPGRVLALLAPGSPSYC</sequence>
<dbReference type="PANTHER" id="PTHR11079">
    <property type="entry name" value="CYTOSINE DEAMINASE FAMILY MEMBER"/>
    <property type="match status" value="1"/>
</dbReference>
<dbReference type="AlphaFoldDB" id="A0A8S3ZYT5"/>
<evidence type="ECO:0000256" key="2">
    <source>
        <dbReference type="ARBA" id="ARBA00022801"/>
    </source>
</evidence>
<dbReference type="SUPFAM" id="SSF53927">
    <property type="entry name" value="Cytidine deaminase-like"/>
    <property type="match status" value="1"/>
</dbReference>
<proteinExistence type="predicted"/>
<dbReference type="InterPro" id="IPR016192">
    <property type="entry name" value="APOBEC/CMP_deaminase_Zn-bd"/>
</dbReference>
<evidence type="ECO:0000259" key="4">
    <source>
        <dbReference type="PROSITE" id="PS51747"/>
    </source>
</evidence>
<dbReference type="InterPro" id="IPR002125">
    <property type="entry name" value="CMP_dCMP_dom"/>
</dbReference>
<dbReference type="CDD" id="cd01285">
    <property type="entry name" value="nucleoside_deaminase"/>
    <property type="match status" value="1"/>
</dbReference>
<dbReference type="GO" id="GO:0008270">
    <property type="term" value="F:zinc ion binding"/>
    <property type="evidence" value="ECO:0007669"/>
    <property type="project" value="InterPro"/>
</dbReference>
<keyword evidence="2" id="KW-0378">Hydrolase</keyword>
<dbReference type="GO" id="GO:0005634">
    <property type="term" value="C:nucleus"/>
    <property type="evidence" value="ECO:0007669"/>
    <property type="project" value="TreeGrafter"/>
</dbReference>
<dbReference type="Pfam" id="PF00383">
    <property type="entry name" value="dCMP_cyt_deam_1"/>
    <property type="match status" value="1"/>
</dbReference>
<reference evidence="5" key="1">
    <citation type="submission" date="2021-04" db="EMBL/GenBank/DDBJ databases">
        <authorList>
            <consortium name="Molecular Ecology Group"/>
        </authorList>
    </citation>
    <scope>NUCLEOTIDE SEQUENCE</scope>
</reference>
<dbReference type="PANTHER" id="PTHR11079:SF149">
    <property type="entry name" value="TRNA-SPECIFIC ADENOSINE DEAMINASE 2"/>
    <property type="match status" value="1"/>
</dbReference>
<dbReference type="PROSITE" id="PS51747">
    <property type="entry name" value="CYT_DCMP_DEAMINASES_2"/>
    <property type="match status" value="1"/>
</dbReference>
<gene>
    <name evidence="5" type="ORF">CUNI_LOCUS18738</name>
</gene>
<evidence type="ECO:0000256" key="1">
    <source>
        <dbReference type="ARBA" id="ARBA00022723"/>
    </source>
</evidence>
<dbReference type="InterPro" id="IPR016193">
    <property type="entry name" value="Cytidine_deaminase-like"/>
</dbReference>
<dbReference type="GO" id="GO:0005737">
    <property type="term" value="C:cytoplasm"/>
    <property type="evidence" value="ECO:0007669"/>
    <property type="project" value="TreeGrafter"/>
</dbReference>
<comment type="caution">
    <text evidence="5">The sequence shown here is derived from an EMBL/GenBank/DDBJ whole genome shotgun (WGS) entry which is preliminary data.</text>
</comment>
<dbReference type="EMBL" id="CAJHNH020005990">
    <property type="protein sequence ID" value="CAG5133180.1"/>
    <property type="molecule type" value="Genomic_DNA"/>
</dbReference>
<name>A0A8S3ZYT5_9EUPU</name>
<organism evidence="5 6">
    <name type="scientific">Candidula unifasciata</name>
    <dbReference type="NCBI Taxonomy" id="100452"/>
    <lineage>
        <taxon>Eukaryota</taxon>
        <taxon>Metazoa</taxon>
        <taxon>Spiralia</taxon>
        <taxon>Lophotrochozoa</taxon>
        <taxon>Mollusca</taxon>
        <taxon>Gastropoda</taxon>
        <taxon>Heterobranchia</taxon>
        <taxon>Euthyneura</taxon>
        <taxon>Panpulmonata</taxon>
        <taxon>Eupulmonata</taxon>
        <taxon>Stylommatophora</taxon>
        <taxon>Helicina</taxon>
        <taxon>Helicoidea</taxon>
        <taxon>Geomitridae</taxon>
        <taxon>Candidula</taxon>
    </lineage>
</organism>
<keyword evidence="3" id="KW-0862">Zinc</keyword>
<dbReference type="Gene3D" id="3.40.140.10">
    <property type="entry name" value="Cytidine Deaminase, domain 2"/>
    <property type="match status" value="1"/>
</dbReference>
<keyword evidence="6" id="KW-1185">Reference proteome</keyword>
<dbReference type="PROSITE" id="PS00903">
    <property type="entry name" value="CYT_DCMP_DEAMINASES_1"/>
    <property type="match status" value="1"/>
</dbReference>
<evidence type="ECO:0000313" key="6">
    <source>
        <dbReference type="Proteomes" id="UP000678393"/>
    </source>
</evidence>
<keyword evidence="1" id="KW-0479">Metal-binding</keyword>
<protein>
    <recommendedName>
        <fullName evidence="4">CMP/dCMP-type deaminase domain-containing protein</fullName>
    </recommendedName>
</protein>
<dbReference type="GO" id="GO:0002100">
    <property type="term" value="P:tRNA wobble adenosine to inosine editing"/>
    <property type="evidence" value="ECO:0007669"/>
    <property type="project" value="InterPro"/>
</dbReference>